<dbReference type="InterPro" id="IPR027417">
    <property type="entry name" value="P-loop_NTPase"/>
</dbReference>
<evidence type="ECO:0000313" key="6">
    <source>
        <dbReference type="Proteomes" id="UP000299102"/>
    </source>
</evidence>
<organism evidence="5 6">
    <name type="scientific">Eumeta variegata</name>
    <name type="common">Bagworm moth</name>
    <name type="synonym">Eumeta japonica</name>
    <dbReference type="NCBI Taxonomy" id="151549"/>
    <lineage>
        <taxon>Eukaryota</taxon>
        <taxon>Metazoa</taxon>
        <taxon>Ecdysozoa</taxon>
        <taxon>Arthropoda</taxon>
        <taxon>Hexapoda</taxon>
        <taxon>Insecta</taxon>
        <taxon>Pterygota</taxon>
        <taxon>Neoptera</taxon>
        <taxon>Endopterygota</taxon>
        <taxon>Lepidoptera</taxon>
        <taxon>Glossata</taxon>
        <taxon>Ditrysia</taxon>
        <taxon>Tineoidea</taxon>
        <taxon>Psychidae</taxon>
        <taxon>Oiketicinae</taxon>
        <taxon>Eumeta</taxon>
    </lineage>
</organism>
<feature type="domain" description="DNA helicase Pif1-like 2B" evidence="4">
    <location>
        <begin position="115"/>
        <end position="158"/>
    </location>
</feature>
<dbReference type="OrthoDB" id="272985at2759"/>
<comment type="similarity">
    <text evidence="1">Belongs to the selenium-binding protein family.</text>
</comment>
<evidence type="ECO:0000256" key="2">
    <source>
        <dbReference type="ARBA" id="ARBA00023266"/>
    </source>
</evidence>
<sequence>MRAHLGGGSITFPSKLLSVGDGKIPHSNNKIEIDCDLGVKVGNIEELITKVYPDISQIENKDHQWMCQRAILAARNSNVDEINDIILSKLPGDIVTYTSIDTVMDQEDVVNYPQEFLNSLNPSGLPPHSLNLKIGAPIILLRNLKPPNLCNGTRLQVKFLRNNVIVAIVLTGPAVGQTVLIPRIPMIPNDLPFNFKRIQFPIKLSFAVTINKSQGQTFKHVGIDLRQDCFSHGQLYVALSRSGNIGPGYASPLDAFKNGPREGLLYVVCVQPDHSKEDYLATVDVDPNSPTYSQRRSGRKAGGSDQCGNKALVIPGDSVQDMCNSIVFALIPIRALNYL</sequence>
<dbReference type="AlphaFoldDB" id="A0A4C1VQG2"/>
<dbReference type="InterPro" id="IPR008826">
    <property type="entry name" value="Se-bd"/>
</dbReference>
<dbReference type="Pfam" id="PF21530">
    <property type="entry name" value="Pif1_2B_dom"/>
    <property type="match status" value="1"/>
</dbReference>
<reference evidence="5 6" key="1">
    <citation type="journal article" date="2019" name="Commun. Biol.">
        <title>The bagworm genome reveals a unique fibroin gene that provides high tensile strength.</title>
        <authorList>
            <person name="Kono N."/>
            <person name="Nakamura H."/>
            <person name="Ohtoshi R."/>
            <person name="Tomita M."/>
            <person name="Numata K."/>
            <person name="Arakawa K."/>
        </authorList>
    </citation>
    <scope>NUCLEOTIDE SEQUENCE [LARGE SCALE GENOMIC DNA]</scope>
</reference>
<dbReference type="SUPFAM" id="SSF52540">
    <property type="entry name" value="P-loop containing nucleoside triphosphate hydrolases"/>
    <property type="match status" value="1"/>
</dbReference>
<dbReference type="CDD" id="cd18809">
    <property type="entry name" value="SF1_C_RecD"/>
    <property type="match status" value="1"/>
</dbReference>
<evidence type="ECO:0000256" key="3">
    <source>
        <dbReference type="SAM" id="MobiDB-lite"/>
    </source>
</evidence>
<dbReference type="Pfam" id="PF05694">
    <property type="entry name" value="SBP56"/>
    <property type="match status" value="1"/>
</dbReference>
<feature type="region of interest" description="Disordered" evidence="3">
    <location>
        <begin position="283"/>
        <end position="305"/>
    </location>
</feature>
<gene>
    <name evidence="5" type="primary">selenbp1-b</name>
    <name evidence="5" type="ORF">EVAR_87051_1</name>
</gene>
<evidence type="ECO:0000313" key="5">
    <source>
        <dbReference type="EMBL" id="GBP40790.1"/>
    </source>
</evidence>
<dbReference type="PANTHER" id="PTHR10492:SF57">
    <property type="entry name" value="ATP-DEPENDENT DNA HELICASE"/>
    <property type="match status" value="1"/>
</dbReference>
<keyword evidence="2" id="KW-0711">Selenium</keyword>
<evidence type="ECO:0000259" key="4">
    <source>
        <dbReference type="Pfam" id="PF21530"/>
    </source>
</evidence>
<comment type="caution">
    <text evidence="5">The sequence shown here is derived from an EMBL/GenBank/DDBJ whole genome shotgun (WGS) entry which is preliminary data.</text>
</comment>
<dbReference type="Gene3D" id="3.40.50.300">
    <property type="entry name" value="P-loop containing nucleotide triphosphate hydrolases"/>
    <property type="match status" value="1"/>
</dbReference>
<dbReference type="PANTHER" id="PTHR10492">
    <property type="match status" value="1"/>
</dbReference>
<name>A0A4C1VQG2_EUMVA</name>
<dbReference type="STRING" id="151549.A0A4C1VQG2"/>
<dbReference type="Proteomes" id="UP000299102">
    <property type="component" value="Unassembled WGS sequence"/>
</dbReference>
<keyword evidence="6" id="KW-1185">Reference proteome</keyword>
<evidence type="ECO:0000256" key="1">
    <source>
        <dbReference type="ARBA" id="ARBA00005606"/>
    </source>
</evidence>
<dbReference type="EMBL" id="BGZK01000388">
    <property type="protein sequence ID" value="GBP40790.1"/>
    <property type="molecule type" value="Genomic_DNA"/>
</dbReference>
<protein>
    <submittedName>
        <fullName evidence="5">Methanethiol oxidase</fullName>
    </submittedName>
</protein>
<dbReference type="GO" id="GO:0008430">
    <property type="term" value="F:selenium binding"/>
    <property type="evidence" value="ECO:0007669"/>
    <property type="project" value="InterPro"/>
</dbReference>
<accession>A0A4C1VQG2</accession>
<dbReference type="InterPro" id="IPR049163">
    <property type="entry name" value="Pif1-like_2B_dom"/>
</dbReference>
<proteinExistence type="inferred from homology"/>